<gene>
    <name evidence="4" type="ORF">SLOPH_2605</name>
</gene>
<dbReference type="GO" id="GO:0006888">
    <property type="term" value="P:endoplasmic reticulum to Golgi vesicle-mediated transport"/>
    <property type="evidence" value="ECO:0007669"/>
    <property type="project" value="TreeGrafter"/>
</dbReference>
<dbReference type="SMART" id="SM00320">
    <property type="entry name" value="WD40"/>
    <property type="match status" value="3"/>
</dbReference>
<dbReference type="VEuPathDB" id="MicrosporidiaDB:SLOPH_2605"/>
<dbReference type="InterPro" id="IPR001680">
    <property type="entry name" value="WD40_rpt"/>
</dbReference>
<dbReference type="Pfam" id="PF00400">
    <property type="entry name" value="WD40"/>
    <property type="match status" value="2"/>
</dbReference>
<reference evidence="5" key="1">
    <citation type="journal article" date="2013" name="PLoS Genet.">
        <title>The genome of Spraguea lophii and the basis of host-microsporidian interactions.</title>
        <authorList>
            <person name="Campbell S.E."/>
            <person name="Williams T.A."/>
            <person name="Yousuf A."/>
            <person name="Soanes D.M."/>
            <person name="Paszkiewicz K.H."/>
            <person name="Williams B.A.P."/>
        </authorList>
    </citation>
    <scope>NUCLEOTIDE SEQUENCE [LARGE SCALE GENOMIC DNA]</scope>
    <source>
        <strain evidence="5">42_110</strain>
    </source>
</reference>
<feature type="repeat" description="WD" evidence="3">
    <location>
        <begin position="190"/>
        <end position="230"/>
    </location>
</feature>
<feature type="repeat" description="WD" evidence="3">
    <location>
        <begin position="231"/>
        <end position="270"/>
    </location>
</feature>
<dbReference type="InterPro" id="IPR036322">
    <property type="entry name" value="WD40_repeat_dom_sf"/>
</dbReference>
<sequence length="481" mass="54621">MFTIPLPRVKSLLMHKNDILCTLYTGEVYVYSINSINNYKNNDILDSNNNKYTNTNNNINNTNNTIQPHTKLSLLDLPIRTSTIANNLILLGADNGRIYILSNEYKKVGELNVHTDIIRRVIYNNNMIGNSNNNMMIGNNDTNNTYNNNNTNTSNSNINKNNISVASCSDDTTIKLYALENNHLSLISTLTGHNHYVMDISFINNNTLASCSIDTTIKIWNISTNTTISTLKGHIDCINSILYTNNRIYTAGDDHRINVYDYKKAKIISSYENISSYDIYKLYTVGINSNSDISNNMSNNMNNYTTTNIPNNHINNTNNIYIGTENSLMVYKDNKIYTLISNTTRVWDILIYNRYLFLATDEGIKIQKNKENRIIAMHKNKIYYNIDDTFITYKIKISDIGIDGNAGVIDSNKGNKNIDRIGDNNTTNLTDPIANNITNNNNNTTNNITNNNNIPTTKINNNIINIMKREIDINNINITNI</sequence>
<dbReference type="EMBL" id="ATCN01000995">
    <property type="protein sequence ID" value="EPR78157.1"/>
    <property type="molecule type" value="Genomic_DNA"/>
</dbReference>
<evidence type="ECO:0000313" key="5">
    <source>
        <dbReference type="Proteomes" id="UP000014978"/>
    </source>
</evidence>
<dbReference type="STRING" id="1358809.S7W8W9"/>
<evidence type="ECO:0000256" key="1">
    <source>
        <dbReference type="ARBA" id="ARBA00022574"/>
    </source>
</evidence>
<dbReference type="PROSITE" id="PS00678">
    <property type="entry name" value="WD_REPEATS_1"/>
    <property type="match status" value="1"/>
</dbReference>
<dbReference type="SUPFAM" id="SSF50978">
    <property type="entry name" value="WD40 repeat-like"/>
    <property type="match status" value="1"/>
</dbReference>
<organism evidence="4 5">
    <name type="scientific">Spraguea lophii (strain 42_110)</name>
    <name type="common">Microsporidian parasite</name>
    <dbReference type="NCBI Taxonomy" id="1358809"/>
    <lineage>
        <taxon>Eukaryota</taxon>
        <taxon>Fungi</taxon>
        <taxon>Fungi incertae sedis</taxon>
        <taxon>Microsporidia</taxon>
        <taxon>Spragueidae</taxon>
        <taxon>Spraguea</taxon>
    </lineage>
</organism>
<evidence type="ECO:0000256" key="2">
    <source>
        <dbReference type="ARBA" id="ARBA00022737"/>
    </source>
</evidence>
<dbReference type="GO" id="GO:0006890">
    <property type="term" value="P:retrograde vesicle-mediated transport, Golgi to endoplasmic reticulum"/>
    <property type="evidence" value="ECO:0007669"/>
    <property type="project" value="TreeGrafter"/>
</dbReference>
<dbReference type="AlphaFoldDB" id="S7W8W9"/>
<dbReference type="PROSITE" id="PS50294">
    <property type="entry name" value="WD_REPEATS_REGION"/>
    <property type="match status" value="1"/>
</dbReference>
<feature type="non-terminal residue" evidence="4">
    <location>
        <position position="481"/>
    </location>
</feature>
<protein>
    <submittedName>
        <fullName evidence="4">WD40 repeat protein</fullName>
    </submittedName>
</protein>
<keyword evidence="5" id="KW-1185">Reference proteome</keyword>
<dbReference type="InterPro" id="IPR019775">
    <property type="entry name" value="WD40_repeat_CS"/>
</dbReference>
<comment type="caution">
    <text evidence="4">The sequence shown here is derived from an EMBL/GenBank/DDBJ whole genome shotgun (WGS) entry which is preliminary data.</text>
</comment>
<evidence type="ECO:0000313" key="4">
    <source>
        <dbReference type="EMBL" id="EPR78157.1"/>
    </source>
</evidence>
<name>S7W8W9_SPRLO</name>
<dbReference type="InterPro" id="IPR015943">
    <property type="entry name" value="WD40/YVTN_repeat-like_dom_sf"/>
</dbReference>
<dbReference type="GO" id="GO:0006886">
    <property type="term" value="P:intracellular protein transport"/>
    <property type="evidence" value="ECO:0007669"/>
    <property type="project" value="TreeGrafter"/>
</dbReference>
<dbReference type="PROSITE" id="PS50082">
    <property type="entry name" value="WD_REPEATS_2"/>
    <property type="match status" value="2"/>
</dbReference>
<dbReference type="GO" id="GO:0030126">
    <property type="term" value="C:COPI vesicle coat"/>
    <property type="evidence" value="ECO:0007669"/>
    <property type="project" value="TreeGrafter"/>
</dbReference>
<dbReference type="GO" id="GO:0006891">
    <property type="term" value="P:intra-Golgi vesicle-mediated transport"/>
    <property type="evidence" value="ECO:0007669"/>
    <property type="project" value="TreeGrafter"/>
</dbReference>
<accession>S7W8W9</accession>
<dbReference type="OrthoDB" id="10261470at2759"/>
<dbReference type="PANTHER" id="PTHR19876:SF2">
    <property type="entry name" value="COATOMER SUBUNIT BETA"/>
    <property type="match status" value="1"/>
</dbReference>
<evidence type="ECO:0000256" key="3">
    <source>
        <dbReference type="PROSITE-ProRule" id="PRU00221"/>
    </source>
</evidence>
<dbReference type="InterPro" id="IPR050844">
    <property type="entry name" value="Coatomer_complex_subunit"/>
</dbReference>
<dbReference type="InParanoid" id="S7W8W9"/>
<dbReference type="Gene3D" id="2.130.10.10">
    <property type="entry name" value="YVTN repeat-like/Quinoprotein amine dehydrogenase"/>
    <property type="match status" value="1"/>
</dbReference>
<dbReference type="HOGENOM" id="CLU_568127_0_0_1"/>
<keyword evidence="1 3" id="KW-0853">WD repeat</keyword>
<dbReference type="Proteomes" id="UP000014978">
    <property type="component" value="Unassembled WGS sequence"/>
</dbReference>
<dbReference type="PANTHER" id="PTHR19876">
    <property type="entry name" value="COATOMER"/>
    <property type="match status" value="1"/>
</dbReference>
<keyword evidence="2" id="KW-0677">Repeat</keyword>
<proteinExistence type="predicted"/>